<accession>A0A650EKU7</accession>
<dbReference type="InterPro" id="IPR016055">
    <property type="entry name" value="A-D-PHexomutase_a/b/a-I/II/III"/>
</dbReference>
<comment type="cofactor">
    <cofactor evidence="6">
        <name>Mg(2+)</name>
        <dbReference type="ChEBI" id="CHEBI:18420"/>
    </cofactor>
    <text evidence="6">Binds 1 Mg(2+) ion per subunit.</text>
</comment>
<evidence type="ECO:0000256" key="4">
    <source>
        <dbReference type="ARBA" id="ARBA00022842"/>
    </source>
</evidence>
<evidence type="ECO:0000313" key="13">
    <source>
        <dbReference type="EMBL" id="QGT50380.1"/>
    </source>
</evidence>
<name>A0A650EKU7_9HELI</name>
<dbReference type="SUPFAM" id="SSF55957">
    <property type="entry name" value="Phosphoglucomutase, C-terminal domain"/>
    <property type="match status" value="1"/>
</dbReference>
<gene>
    <name evidence="6 13" type="primary">glmM</name>
    <name evidence="13" type="ORF">Helico5904_0520</name>
</gene>
<dbReference type="PRINTS" id="PR00509">
    <property type="entry name" value="PGMPMM"/>
</dbReference>
<dbReference type="EMBL" id="MN577569">
    <property type="protein sequence ID" value="QGT50380.1"/>
    <property type="molecule type" value="Genomic_DNA"/>
</dbReference>
<dbReference type="AlphaFoldDB" id="A0A650EKU7"/>
<feature type="binding site" evidence="6">
    <location>
        <position position="251"/>
    </location>
    <ligand>
        <name>Mg(2+)</name>
        <dbReference type="ChEBI" id="CHEBI:18420"/>
    </ligand>
</feature>
<evidence type="ECO:0000256" key="5">
    <source>
        <dbReference type="ARBA" id="ARBA00023235"/>
    </source>
</evidence>
<proteinExistence type="inferred from homology"/>
<dbReference type="HAMAP" id="MF_01554_B">
    <property type="entry name" value="GlmM_B"/>
    <property type="match status" value="1"/>
</dbReference>
<dbReference type="EC" id="5.4.2.10" evidence="6 8"/>
<feature type="domain" description="Alpha-D-phosphohexomutase alpha/beta/alpha" evidence="11">
    <location>
        <begin position="165"/>
        <end position="262"/>
    </location>
</feature>
<dbReference type="GO" id="GO:0006048">
    <property type="term" value="P:UDP-N-acetylglucosamine biosynthetic process"/>
    <property type="evidence" value="ECO:0007669"/>
    <property type="project" value="TreeGrafter"/>
</dbReference>
<dbReference type="Pfam" id="PF02878">
    <property type="entry name" value="PGM_PMM_I"/>
    <property type="match status" value="1"/>
</dbReference>
<feature type="binding site" description="via phosphate group" evidence="6">
    <location>
        <position position="106"/>
    </location>
    <ligand>
        <name>Mg(2+)</name>
        <dbReference type="ChEBI" id="CHEBI:18420"/>
    </ligand>
</feature>
<dbReference type="InterPro" id="IPR005841">
    <property type="entry name" value="Alpha-D-phosphohexomutase_SF"/>
</dbReference>
<dbReference type="NCBIfam" id="TIGR01455">
    <property type="entry name" value="glmM"/>
    <property type="match status" value="1"/>
</dbReference>
<feature type="domain" description="Alpha-D-phosphohexomutase C-terminal" evidence="9">
    <location>
        <begin position="384"/>
        <end position="444"/>
    </location>
</feature>
<dbReference type="Gene3D" id="3.30.310.50">
    <property type="entry name" value="Alpha-D-phosphohexomutase, C-terminal domain"/>
    <property type="match status" value="1"/>
</dbReference>
<dbReference type="Gene3D" id="3.40.120.10">
    <property type="entry name" value="Alpha-D-Glucose-1,6-Bisphosphate, subunit A, domain 3"/>
    <property type="match status" value="3"/>
</dbReference>
<comment type="catalytic activity">
    <reaction evidence="6 8">
        <text>alpha-D-glucosamine 1-phosphate = D-glucosamine 6-phosphate</text>
        <dbReference type="Rhea" id="RHEA:23424"/>
        <dbReference type="ChEBI" id="CHEBI:58516"/>
        <dbReference type="ChEBI" id="CHEBI:58725"/>
        <dbReference type="EC" id="5.4.2.10"/>
    </reaction>
</comment>
<dbReference type="GO" id="GO:0000287">
    <property type="term" value="F:magnesium ion binding"/>
    <property type="evidence" value="ECO:0007669"/>
    <property type="project" value="UniProtKB-UniRule"/>
</dbReference>
<evidence type="ECO:0000256" key="1">
    <source>
        <dbReference type="ARBA" id="ARBA00010231"/>
    </source>
</evidence>
<dbReference type="InterPro" id="IPR050060">
    <property type="entry name" value="Phosphoglucosamine_mutase"/>
</dbReference>
<evidence type="ECO:0000259" key="12">
    <source>
        <dbReference type="Pfam" id="PF02880"/>
    </source>
</evidence>
<comment type="function">
    <text evidence="6 8">Catalyzes the conversion of glucosamine-6-phosphate to glucosamine-1-phosphate.</text>
</comment>
<dbReference type="PROSITE" id="PS00710">
    <property type="entry name" value="PGM_PMM"/>
    <property type="match status" value="1"/>
</dbReference>
<dbReference type="InterPro" id="IPR005846">
    <property type="entry name" value="A-D-PHexomutase_a/b/a-III"/>
</dbReference>
<dbReference type="GO" id="GO:0009252">
    <property type="term" value="P:peptidoglycan biosynthetic process"/>
    <property type="evidence" value="ECO:0007669"/>
    <property type="project" value="TreeGrafter"/>
</dbReference>
<comment type="PTM">
    <text evidence="6">Activated by phosphorylation.</text>
</comment>
<dbReference type="GO" id="GO:0005975">
    <property type="term" value="P:carbohydrate metabolic process"/>
    <property type="evidence" value="ECO:0007669"/>
    <property type="project" value="InterPro"/>
</dbReference>
<dbReference type="FunFam" id="3.40.120.10:FF:000003">
    <property type="entry name" value="Phosphoglucosamine mutase"/>
    <property type="match status" value="1"/>
</dbReference>
<evidence type="ECO:0000256" key="7">
    <source>
        <dbReference type="RuleBase" id="RU004326"/>
    </source>
</evidence>
<protein>
    <recommendedName>
        <fullName evidence="6 8">Phosphoglucosamine mutase</fullName>
        <ecNumber evidence="6 8">5.4.2.10</ecNumber>
    </recommendedName>
</protein>
<dbReference type="InterPro" id="IPR016066">
    <property type="entry name" value="A-D-PHexomutase_CS"/>
</dbReference>
<evidence type="ECO:0000256" key="3">
    <source>
        <dbReference type="ARBA" id="ARBA00022723"/>
    </source>
</evidence>
<dbReference type="PANTHER" id="PTHR42946">
    <property type="entry name" value="PHOSPHOHEXOSE MUTASE"/>
    <property type="match status" value="1"/>
</dbReference>
<evidence type="ECO:0000259" key="10">
    <source>
        <dbReference type="Pfam" id="PF02878"/>
    </source>
</evidence>
<keyword evidence="4 6" id="KW-0460">Magnesium</keyword>
<feature type="domain" description="Alpha-D-phosphohexomutase alpha/beta/alpha" evidence="10">
    <location>
        <begin position="9"/>
        <end position="140"/>
    </location>
</feature>
<dbReference type="SUPFAM" id="SSF53738">
    <property type="entry name" value="Phosphoglucomutase, first 3 domains"/>
    <property type="match status" value="3"/>
</dbReference>
<dbReference type="CDD" id="cd05802">
    <property type="entry name" value="GlmM"/>
    <property type="match status" value="1"/>
</dbReference>
<dbReference type="InterPro" id="IPR036900">
    <property type="entry name" value="A-D-PHexomutase_C_sf"/>
</dbReference>
<feature type="active site" description="Phosphoserine intermediate" evidence="6">
    <location>
        <position position="106"/>
    </location>
</feature>
<reference evidence="13" key="1">
    <citation type="journal article" date="2020" name="J. ISSAAS">
        <title>Lactobacilli and other gastrointestinal microbiota of Peromyscus leucopus, reservoir host for agents of Lyme disease and other zoonoses in North America.</title>
        <authorList>
            <person name="Milovic A."/>
            <person name="Bassam K."/>
            <person name="Shao H."/>
            <person name="Chatzistamou I."/>
            <person name="Tufts D.M."/>
            <person name="Diuk-Wasser M."/>
            <person name="Barbour A.G."/>
        </authorList>
    </citation>
    <scope>NUCLEOTIDE SEQUENCE</scope>
    <source>
        <strain evidence="13">LL4</strain>
    </source>
</reference>
<dbReference type="NCBIfam" id="NF008139">
    <property type="entry name" value="PRK10887.1"/>
    <property type="match status" value="1"/>
</dbReference>
<dbReference type="InterPro" id="IPR006352">
    <property type="entry name" value="GlmM_bact"/>
</dbReference>
<dbReference type="InterPro" id="IPR005844">
    <property type="entry name" value="A-D-PHexomutase_a/b/a-I"/>
</dbReference>
<dbReference type="PANTHER" id="PTHR42946:SF1">
    <property type="entry name" value="PHOSPHOGLUCOMUTASE (ALPHA-D-GLUCOSE-1,6-BISPHOSPHATE-DEPENDENT)"/>
    <property type="match status" value="1"/>
</dbReference>
<dbReference type="GO" id="GO:0008966">
    <property type="term" value="F:phosphoglucosamine mutase activity"/>
    <property type="evidence" value="ECO:0007669"/>
    <property type="project" value="UniProtKB-UniRule"/>
</dbReference>
<evidence type="ECO:0000256" key="2">
    <source>
        <dbReference type="ARBA" id="ARBA00022553"/>
    </source>
</evidence>
<keyword evidence="2 6" id="KW-0597">Phosphoprotein</keyword>
<dbReference type="FunFam" id="3.40.120.10:FF:000001">
    <property type="entry name" value="Phosphoglucosamine mutase"/>
    <property type="match status" value="1"/>
</dbReference>
<dbReference type="InterPro" id="IPR005845">
    <property type="entry name" value="A-D-PHexomutase_a/b/a-II"/>
</dbReference>
<dbReference type="Pfam" id="PF02879">
    <property type="entry name" value="PGM_PMM_II"/>
    <property type="match status" value="1"/>
</dbReference>
<evidence type="ECO:0000259" key="9">
    <source>
        <dbReference type="Pfam" id="PF00408"/>
    </source>
</evidence>
<feature type="binding site" evidence="6">
    <location>
        <position position="249"/>
    </location>
    <ligand>
        <name>Mg(2+)</name>
        <dbReference type="ChEBI" id="CHEBI:18420"/>
    </ligand>
</feature>
<dbReference type="GO" id="GO:0005829">
    <property type="term" value="C:cytosol"/>
    <property type="evidence" value="ECO:0007669"/>
    <property type="project" value="TreeGrafter"/>
</dbReference>
<evidence type="ECO:0000259" key="11">
    <source>
        <dbReference type="Pfam" id="PF02879"/>
    </source>
</evidence>
<dbReference type="Pfam" id="PF00408">
    <property type="entry name" value="PGM_PMM_IV"/>
    <property type="match status" value="1"/>
</dbReference>
<dbReference type="InterPro" id="IPR005843">
    <property type="entry name" value="A-D-PHexomutase_C"/>
</dbReference>
<dbReference type="Pfam" id="PF02880">
    <property type="entry name" value="PGM_PMM_III"/>
    <property type="match status" value="1"/>
</dbReference>
<dbReference type="GO" id="GO:0004615">
    <property type="term" value="F:phosphomannomutase activity"/>
    <property type="evidence" value="ECO:0007669"/>
    <property type="project" value="TreeGrafter"/>
</dbReference>
<organism evidence="13">
    <name type="scientific">uncultured Helicobacter sp</name>
    <dbReference type="NCBI Taxonomy" id="175537"/>
    <lineage>
        <taxon>Bacteria</taxon>
        <taxon>Pseudomonadati</taxon>
        <taxon>Campylobacterota</taxon>
        <taxon>Epsilonproteobacteria</taxon>
        <taxon>Campylobacterales</taxon>
        <taxon>Helicobacteraceae</taxon>
        <taxon>Helicobacter</taxon>
        <taxon>environmental samples</taxon>
    </lineage>
</organism>
<feature type="domain" description="Alpha-D-phosphohexomutase alpha/beta/alpha" evidence="12">
    <location>
        <begin position="266"/>
        <end position="373"/>
    </location>
</feature>
<keyword evidence="5 6" id="KW-0413">Isomerase</keyword>
<sequence length="456" mass="50417">MKSKETRAKIFGTDGVRGRAGEVITPSSVIRLGTSAGIHFRTHSLSNKILVGKDTRRSGYMIENALVASLVSVGYDVIQIGPMPTPAVAFLTEDMRCDAGIMISASHNPFDDNGIKFFNHSGYKLDQQEEESIESYYHNEGILTHDLKKGYEIGSSKRIDDVVGRYIVHIKNSFPKHLTLKGMRIVCDCANGAAYRVAPTVLKELGADVIVINNKPNGFNINEQCGAMHPDILANEVKTYRADVGFALDGDADRIVVVDNEGNIVNGDKLIGALAVYQKQIGDLKNDAIVATLMSNLALEEFLKSHHIKLHRCNVGDKYVWEEMQKYDLNFGGESSGHIIFSDYAKTGDGLVSALQVLSLLLTSNKSSKDALNPFELYPSQMFNLNVAHKKPLEKITGLKEMLNTISQSGNRHLVRYSGTENKLRILVEGKDAQSVDSQVKMLVDFFQKHLNNDRN</sequence>
<evidence type="ECO:0000256" key="6">
    <source>
        <dbReference type="HAMAP-Rule" id="MF_01554"/>
    </source>
</evidence>
<comment type="similarity">
    <text evidence="1 6 7">Belongs to the phosphohexose mutase family.</text>
</comment>
<feature type="binding site" evidence="6">
    <location>
        <position position="253"/>
    </location>
    <ligand>
        <name>Mg(2+)</name>
        <dbReference type="ChEBI" id="CHEBI:18420"/>
    </ligand>
</feature>
<feature type="modified residue" description="Phosphoserine" evidence="6">
    <location>
        <position position="106"/>
    </location>
</feature>
<evidence type="ECO:0000256" key="8">
    <source>
        <dbReference type="RuleBase" id="RU004327"/>
    </source>
</evidence>
<keyword evidence="3 6" id="KW-0479">Metal-binding</keyword>